<dbReference type="AlphaFoldDB" id="A0AAD7SNV5"/>
<evidence type="ECO:0000256" key="1">
    <source>
        <dbReference type="SAM" id="MobiDB-lite"/>
    </source>
</evidence>
<evidence type="ECO:0000313" key="2">
    <source>
        <dbReference type="EMBL" id="KAJ8406119.1"/>
    </source>
</evidence>
<protein>
    <submittedName>
        <fullName evidence="2">Uncharacterized protein</fullName>
    </submittedName>
</protein>
<dbReference type="Proteomes" id="UP001221898">
    <property type="component" value="Unassembled WGS sequence"/>
</dbReference>
<gene>
    <name evidence="2" type="ORF">AAFF_G00310070</name>
</gene>
<accession>A0AAD7SNV5</accession>
<dbReference type="EMBL" id="JAINUG010000045">
    <property type="protein sequence ID" value="KAJ8406119.1"/>
    <property type="molecule type" value="Genomic_DNA"/>
</dbReference>
<evidence type="ECO:0000313" key="3">
    <source>
        <dbReference type="Proteomes" id="UP001221898"/>
    </source>
</evidence>
<proteinExistence type="predicted"/>
<name>A0AAD7SNV5_9TELE</name>
<keyword evidence="3" id="KW-1185">Reference proteome</keyword>
<comment type="caution">
    <text evidence="2">The sequence shown here is derived from an EMBL/GenBank/DDBJ whole genome shotgun (WGS) entry which is preliminary data.</text>
</comment>
<feature type="region of interest" description="Disordered" evidence="1">
    <location>
        <begin position="74"/>
        <end position="109"/>
    </location>
</feature>
<sequence length="167" mass="19032">MGELKQGGLIRARGQPHRLRGDPTVLEPWLIFTFSALFNRHCDNSSLTEADRFLPLRRCQRRDVANRLPCDRRKRRSSVNFSPTPRKRARHQQRPHARPTCPPTHGRTPDTASGAIMALPCIGSADRCPWPRYYRDRLSFPGLRVQACSETLSFTVYCHPAEAALTV</sequence>
<reference evidence="2" key="1">
    <citation type="journal article" date="2023" name="Science">
        <title>Genome structures resolve the early diversification of teleost fishes.</title>
        <authorList>
            <person name="Parey E."/>
            <person name="Louis A."/>
            <person name="Montfort J."/>
            <person name="Bouchez O."/>
            <person name="Roques C."/>
            <person name="Iampietro C."/>
            <person name="Lluch J."/>
            <person name="Castinel A."/>
            <person name="Donnadieu C."/>
            <person name="Desvignes T."/>
            <person name="Floi Bucao C."/>
            <person name="Jouanno E."/>
            <person name="Wen M."/>
            <person name="Mejri S."/>
            <person name="Dirks R."/>
            <person name="Jansen H."/>
            <person name="Henkel C."/>
            <person name="Chen W.J."/>
            <person name="Zahm M."/>
            <person name="Cabau C."/>
            <person name="Klopp C."/>
            <person name="Thompson A.W."/>
            <person name="Robinson-Rechavi M."/>
            <person name="Braasch I."/>
            <person name="Lecointre G."/>
            <person name="Bobe J."/>
            <person name="Postlethwait J.H."/>
            <person name="Berthelot C."/>
            <person name="Roest Crollius H."/>
            <person name="Guiguen Y."/>
        </authorList>
    </citation>
    <scope>NUCLEOTIDE SEQUENCE</scope>
    <source>
        <strain evidence="2">NC1722</strain>
    </source>
</reference>
<organism evidence="2 3">
    <name type="scientific">Aldrovandia affinis</name>
    <dbReference type="NCBI Taxonomy" id="143900"/>
    <lineage>
        <taxon>Eukaryota</taxon>
        <taxon>Metazoa</taxon>
        <taxon>Chordata</taxon>
        <taxon>Craniata</taxon>
        <taxon>Vertebrata</taxon>
        <taxon>Euteleostomi</taxon>
        <taxon>Actinopterygii</taxon>
        <taxon>Neopterygii</taxon>
        <taxon>Teleostei</taxon>
        <taxon>Notacanthiformes</taxon>
        <taxon>Halosauridae</taxon>
        <taxon>Aldrovandia</taxon>
    </lineage>
</organism>
<feature type="compositionally biased region" description="Basic residues" evidence="1">
    <location>
        <begin position="85"/>
        <end position="97"/>
    </location>
</feature>